<accession>A0ACC1MKA8</accession>
<keyword evidence="2" id="KW-1185">Reference proteome</keyword>
<evidence type="ECO:0000313" key="2">
    <source>
        <dbReference type="Proteomes" id="UP001143910"/>
    </source>
</evidence>
<dbReference type="Proteomes" id="UP001143910">
    <property type="component" value="Unassembled WGS sequence"/>
</dbReference>
<protein>
    <submittedName>
        <fullName evidence="1">Uncharacterized protein</fullName>
    </submittedName>
</protein>
<organism evidence="1 2">
    <name type="scientific">Zarea fungicola</name>
    <dbReference type="NCBI Taxonomy" id="93591"/>
    <lineage>
        <taxon>Eukaryota</taxon>
        <taxon>Fungi</taxon>
        <taxon>Dikarya</taxon>
        <taxon>Ascomycota</taxon>
        <taxon>Pezizomycotina</taxon>
        <taxon>Sordariomycetes</taxon>
        <taxon>Hypocreomycetidae</taxon>
        <taxon>Hypocreales</taxon>
        <taxon>Cordycipitaceae</taxon>
        <taxon>Zarea</taxon>
    </lineage>
</organism>
<reference evidence="1" key="1">
    <citation type="submission" date="2022-08" db="EMBL/GenBank/DDBJ databases">
        <title>Genome Sequence of Lecanicillium fungicola.</title>
        <authorList>
            <person name="Buettner E."/>
        </authorList>
    </citation>
    <scope>NUCLEOTIDE SEQUENCE</scope>
    <source>
        <strain evidence="1">Babe33</strain>
    </source>
</reference>
<comment type="caution">
    <text evidence="1">The sequence shown here is derived from an EMBL/GenBank/DDBJ whole genome shotgun (WGS) entry which is preliminary data.</text>
</comment>
<proteinExistence type="predicted"/>
<sequence>MITDAMKPCPTVLSALEKLAARPKDEPPSLRVLFPDGTAISHPGVKLSTVPTKVAPALSSPRALLEPHRNGGNSRGGKKYIAMCLDLDAPFPSFSFLGPVVHWMQTDLVAAHEGATSNGDYHDFVALESELPAVFPYMGPRPPPPSAPHRYVFMIEPKIAMEPRGNPPPPLANQYAESRVLLLIYPRINILAAMSASPPDKPMHAGPSPSAVRALNISLCGVRADNFYRPPPVRIPSLGLLVKYGADVTIHEAKTQIMIREKLCGQVPIPKVFAWVEDGGQVFIYMQLIQGETLQAQWHNLDEADRLSVCSSTGKQALNDIFLQHRPDLTGPFEGPNAIAQFQAACGIDISQPGPAVFTHADLVATNILLSKGPNPTVVAIIDWAQAGWYPGYWEYCKARRVEVVSHCFSPKIQDEWRAKYLPLVMEAVDNETYYYPWLQFVLSKGI</sequence>
<name>A0ACC1MKA8_9HYPO</name>
<dbReference type="EMBL" id="JANJQO010002285">
    <property type="protein sequence ID" value="KAJ2967462.1"/>
    <property type="molecule type" value="Genomic_DNA"/>
</dbReference>
<evidence type="ECO:0000313" key="1">
    <source>
        <dbReference type="EMBL" id="KAJ2967462.1"/>
    </source>
</evidence>
<gene>
    <name evidence="1" type="ORF">NQ176_g9649</name>
</gene>